<evidence type="ECO:0000256" key="2">
    <source>
        <dbReference type="ARBA" id="ARBA00022475"/>
    </source>
</evidence>
<comment type="caution">
    <text evidence="7">The sequence shown here is derived from an EMBL/GenBank/DDBJ whole genome shotgun (WGS) entry which is preliminary data.</text>
</comment>
<keyword evidence="4 6" id="KW-1133">Transmembrane helix</keyword>
<dbReference type="EMBL" id="JAWJAX010000001">
    <property type="protein sequence ID" value="MDV2910496.1"/>
    <property type="molecule type" value="Genomic_DNA"/>
</dbReference>
<accession>A0AAW8YKW5</accession>
<dbReference type="RefSeq" id="WP_317051863.1">
    <property type="nucleotide sequence ID" value="NZ_CP140878.1"/>
</dbReference>
<evidence type="ECO:0000313" key="7">
    <source>
        <dbReference type="EMBL" id="MDV2910496.1"/>
    </source>
</evidence>
<keyword evidence="5 6" id="KW-0472">Membrane</keyword>
<feature type="transmembrane region" description="Helical" evidence="6">
    <location>
        <begin position="393"/>
        <end position="411"/>
    </location>
</feature>
<feature type="transmembrane region" description="Helical" evidence="6">
    <location>
        <begin position="7"/>
        <end position="28"/>
    </location>
</feature>
<feature type="transmembrane region" description="Helical" evidence="6">
    <location>
        <begin position="212"/>
        <end position="229"/>
    </location>
</feature>
<organism evidence="7 8">
    <name type="scientific">Pediococcus acidilactici</name>
    <dbReference type="NCBI Taxonomy" id="1254"/>
    <lineage>
        <taxon>Bacteria</taxon>
        <taxon>Bacillati</taxon>
        <taxon>Bacillota</taxon>
        <taxon>Bacilli</taxon>
        <taxon>Lactobacillales</taxon>
        <taxon>Lactobacillaceae</taxon>
        <taxon>Pediococcus</taxon>
        <taxon>Pediococcus acidilactici group</taxon>
    </lineage>
</organism>
<evidence type="ECO:0000256" key="6">
    <source>
        <dbReference type="SAM" id="Phobius"/>
    </source>
</evidence>
<keyword evidence="3 6" id="KW-0812">Transmembrane</keyword>
<feature type="transmembrane region" description="Helical" evidence="6">
    <location>
        <begin position="307"/>
        <end position="329"/>
    </location>
</feature>
<evidence type="ECO:0000256" key="5">
    <source>
        <dbReference type="ARBA" id="ARBA00023136"/>
    </source>
</evidence>
<gene>
    <name evidence="7" type="ORF">R0H03_01240</name>
</gene>
<evidence type="ECO:0000256" key="3">
    <source>
        <dbReference type="ARBA" id="ARBA00022692"/>
    </source>
</evidence>
<feature type="transmembrane region" description="Helical" evidence="6">
    <location>
        <begin position="457"/>
        <end position="478"/>
    </location>
</feature>
<name>A0AAW8YKW5_PEDAC</name>
<evidence type="ECO:0000256" key="4">
    <source>
        <dbReference type="ARBA" id="ARBA00022989"/>
    </source>
</evidence>
<reference evidence="7" key="2">
    <citation type="submission" date="2023-10" db="EMBL/GenBank/DDBJ databases">
        <authorList>
            <person name="Khurajog B."/>
        </authorList>
    </citation>
    <scope>NUCLEOTIDE SEQUENCE</scope>
    <source>
        <strain evidence="7">BF14</strain>
    </source>
</reference>
<dbReference type="PANTHER" id="PTHR30250:SF11">
    <property type="entry name" value="O-ANTIGEN TRANSPORTER-RELATED"/>
    <property type="match status" value="1"/>
</dbReference>
<reference evidence="7" key="1">
    <citation type="journal article" date="2023" name="PeerJ">
        <title>Selection and evaluation of lactic acid bacteria from chicken feces in Thailand as potential probiotics.</title>
        <authorList>
            <person name="Khurajog B."/>
            <person name="Disastra Y."/>
            <person name="Lawwyne L.D."/>
            <person name="Sirichokchatchawan W."/>
            <person name="Niyomtham W."/>
            <person name="Yindee J."/>
            <person name="Hampson D.J."/>
            <person name="Prapasarakul N."/>
        </authorList>
    </citation>
    <scope>NUCLEOTIDE SEQUENCE</scope>
    <source>
        <strain evidence="7">BF14</strain>
    </source>
</reference>
<dbReference type="PANTHER" id="PTHR30250">
    <property type="entry name" value="PST FAMILY PREDICTED COLANIC ACID TRANSPORTER"/>
    <property type="match status" value="1"/>
</dbReference>
<feature type="transmembrane region" description="Helical" evidence="6">
    <location>
        <begin position="431"/>
        <end position="451"/>
    </location>
</feature>
<dbReference type="AlphaFoldDB" id="A0AAW8YKW5"/>
<feature type="transmembrane region" description="Helical" evidence="6">
    <location>
        <begin position="179"/>
        <end position="200"/>
    </location>
</feature>
<comment type="subcellular location">
    <subcellularLocation>
        <location evidence="1">Cell membrane</location>
        <topology evidence="1">Multi-pass membrane protein</topology>
    </subcellularLocation>
</comment>
<feature type="transmembrane region" description="Helical" evidence="6">
    <location>
        <begin position="369"/>
        <end position="387"/>
    </location>
</feature>
<feature type="transmembrane region" description="Helical" evidence="6">
    <location>
        <begin position="40"/>
        <end position="65"/>
    </location>
</feature>
<evidence type="ECO:0000256" key="1">
    <source>
        <dbReference type="ARBA" id="ARBA00004651"/>
    </source>
</evidence>
<feature type="transmembrane region" description="Helical" evidence="6">
    <location>
        <begin position="266"/>
        <end position="286"/>
    </location>
</feature>
<protein>
    <submittedName>
        <fullName evidence="7">Oligosaccharide flippase family protein</fullName>
    </submittedName>
</protein>
<feature type="transmembrane region" description="Helical" evidence="6">
    <location>
        <begin position="119"/>
        <end position="145"/>
    </location>
</feature>
<dbReference type="Proteomes" id="UP001280415">
    <property type="component" value="Unassembled WGS sequence"/>
</dbReference>
<dbReference type="GO" id="GO:0005886">
    <property type="term" value="C:plasma membrane"/>
    <property type="evidence" value="ECO:0007669"/>
    <property type="project" value="UniProtKB-SubCell"/>
</dbReference>
<feature type="transmembrane region" description="Helical" evidence="6">
    <location>
        <begin position="335"/>
        <end position="357"/>
    </location>
</feature>
<feature type="transmembrane region" description="Helical" evidence="6">
    <location>
        <begin position="77"/>
        <end position="99"/>
    </location>
</feature>
<dbReference type="Pfam" id="PF01943">
    <property type="entry name" value="Polysacc_synt"/>
    <property type="match status" value="1"/>
</dbReference>
<dbReference type="InterPro" id="IPR002797">
    <property type="entry name" value="Polysacc_synth"/>
</dbReference>
<dbReference type="InterPro" id="IPR050833">
    <property type="entry name" value="Poly_Biosynth_Transport"/>
</dbReference>
<evidence type="ECO:0000313" key="8">
    <source>
        <dbReference type="Proteomes" id="UP001280415"/>
    </source>
</evidence>
<sequence>MSQRKIGVFLSYVNIVVKNLSTVLYTPFLIRSLGQTNYGLYQMTTSIMTMLFTLHLGFSAAYIKFYSKEDEDGIKRLNGIYMVIFFSLGILSIILGMILQKNVALIFGRTFNGAELLTMKHLMTLLIINVSLTFPSVVFDCYISAKEEFTFLKSREILLNLAVPLVTVPFLFFTSNTVIVVAIQVVITTIFLLWNIYFAYVKLGMRFWFNKLKLSLFKAIFVFSGFIFINEAVDMVNWNLPNVVLGIFSGPRDVSIYGVANQIKNVFISISTAISTIYIPHIYQINKEKESTKKLNDLVVKLGNYQYLAVCYIFGGFIVFGTYFIQLWVGKGYEQAYIVGILLIIPLLTPLIQNVGMEIIRMKDLYKRVSYVYLTLALINVLISVIFTQLFGLVGAVLGTFITMILGNGLYINIYYTRVVGLDMPRFWRRIMRVSVVPGGSILLLEAVMYFHPINNVLTFLIYGGLYTLTYLILFIWVDLTDQQRQRMFTLITNKFK</sequence>
<proteinExistence type="predicted"/>
<feature type="transmembrane region" description="Helical" evidence="6">
    <location>
        <begin position="157"/>
        <end position="173"/>
    </location>
</feature>
<keyword evidence="2" id="KW-1003">Cell membrane</keyword>